<accession>A0A6M3KUT2</accession>
<dbReference type="EMBL" id="MT142585">
    <property type="protein sequence ID" value="QJA85620.1"/>
    <property type="molecule type" value="Genomic_DNA"/>
</dbReference>
<organism evidence="1">
    <name type="scientific">viral metagenome</name>
    <dbReference type="NCBI Taxonomy" id="1070528"/>
    <lineage>
        <taxon>unclassified sequences</taxon>
        <taxon>metagenomes</taxon>
        <taxon>organismal metagenomes</taxon>
    </lineage>
</organism>
<gene>
    <name evidence="1" type="ORF">MM415B02197_0006</name>
</gene>
<sequence length="115" mass="12567">MEGKLGAIYIGKKQVGGFLDWHVKMNLADGVKGDDRTHKLQSWKVTAWAHWLTQPLVPGTDVRLKLCADDGPVYWEGTGKVANQLTATMHTLIHVMLEVVGSGELEGNKLEASDG</sequence>
<dbReference type="AlphaFoldDB" id="A0A6M3KUT2"/>
<evidence type="ECO:0000313" key="1">
    <source>
        <dbReference type="EMBL" id="QJA85620.1"/>
    </source>
</evidence>
<protein>
    <submittedName>
        <fullName evidence="1">Uncharacterized protein</fullName>
    </submittedName>
</protein>
<name>A0A6M3KUT2_9ZZZZ</name>
<reference evidence="1" key="1">
    <citation type="submission" date="2020-03" db="EMBL/GenBank/DDBJ databases">
        <title>The deep terrestrial virosphere.</title>
        <authorList>
            <person name="Holmfeldt K."/>
            <person name="Nilsson E."/>
            <person name="Simone D."/>
            <person name="Lopez-Fernandez M."/>
            <person name="Wu X."/>
            <person name="de Brujin I."/>
            <person name="Lundin D."/>
            <person name="Andersson A."/>
            <person name="Bertilsson S."/>
            <person name="Dopson M."/>
        </authorList>
    </citation>
    <scope>NUCLEOTIDE SEQUENCE</scope>
    <source>
        <strain evidence="1">MM415B02197</strain>
    </source>
</reference>
<proteinExistence type="predicted"/>